<dbReference type="GO" id="GO:0003723">
    <property type="term" value="F:RNA binding"/>
    <property type="evidence" value="ECO:0007669"/>
    <property type="project" value="InterPro"/>
</dbReference>
<dbReference type="HAMAP" id="MF_00481">
    <property type="entry name" value="Ribosomal_eL30"/>
    <property type="match status" value="1"/>
</dbReference>
<keyword evidence="8" id="KW-1185">Reference proteome</keyword>
<evidence type="ECO:0000313" key="8">
    <source>
        <dbReference type="Proteomes" id="UP000024332"/>
    </source>
</evidence>
<gene>
    <name evidence="5" type="primary">rpl30e</name>
    <name evidence="7" type="ORF">CM19_09630</name>
</gene>
<keyword evidence="3 5" id="KW-0687">Ribonucleoprotein</keyword>
<evidence type="ECO:0000259" key="6">
    <source>
        <dbReference type="Pfam" id="PF01248"/>
    </source>
</evidence>
<dbReference type="GO" id="GO:0006412">
    <property type="term" value="P:translation"/>
    <property type="evidence" value="ECO:0007669"/>
    <property type="project" value="UniProtKB-UniRule"/>
</dbReference>
<dbReference type="InterPro" id="IPR022991">
    <property type="entry name" value="Ribosomal_eL30_CS"/>
</dbReference>
<reference evidence="7 8" key="1">
    <citation type="submission" date="2014-03" db="EMBL/GenBank/DDBJ databases">
        <title>Draft genome sequence of the novel thermoacidophilic archaea Acidianus copahuensis ALE1 strain, isolated from Copahue volcanic area in Neuquen Argentina.</title>
        <authorList>
            <person name="Urbieta M.S."/>
            <person name="Rascovan N."/>
            <person name="Castro C."/>
            <person name="Revale S."/>
            <person name="Giaveno M.A."/>
            <person name="Vazquez M.P."/>
            <person name="Donati E.R."/>
        </authorList>
    </citation>
    <scope>NUCLEOTIDE SEQUENCE [LARGE SCALE GENOMIC DNA]</scope>
    <source>
        <strain evidence="7 8">ALE1</strain>
    </source>
</reference>
<proteinExistence type="inferred from homology"/>
<dbReference type="InterPro" id="IPR039109">
    <property type="entry name" value="Ribosomal_eL30-like"/>
</dbReference>
<evidence type="ECO:0000256" key="5">
    <source>
        <dbReference type="HAMAP-Rule" id="MF_00481"/>
    </source>
</evidence>
<feature type="domain" description="Ribosomal protein eL8/eL30/eS12/Gadd45" evidence="6">
    <location>
        <begin position="8"/>
        <end position="98"/>
    </location>
</feature>
<name>A0A031LLK4_9CREN</name>
<dbReference type="NCBIfam" id="NF002172">
    <property type="entry name" value="PRK01018.1"/>
    <property type="match status" value="1"/>
</dbReference>
<dbReference type="GO" id="GO:0022625">
    <property type="term" value="C:cytosolic large ribosomal subunit"/>
    <property type="evidence" value="ECO:0007669"/>
    <property type="project" value="InterPro"/>
</dbReference>
<dbReference type="InterPro" id="IPR004038">
    <property type="entry name" value="Ribosomal_eL8/eL30/eS12/Gad45"/>
</dbReference>
<evidence type="ECO:0000256" key="3">
    <source>
        <dbReference type="ARBA" id="ARBA00023274"/>
    </source>
</evidence>
<dbReference type="AlphaFoldDB" id="A0A031LLK4"/>
<sequence>MSQQITFETELRTLLKTGKVILGSRKTIKALKSGKLKAIVIASTLRTDIRSDIIHYAKLSGIPVYEYQGSGWNLGTLTAKPFMVSTIGVEELGDSKIMEVGKSIT</sequence>
<comment type="caution">
    <text evidence="7">The sequence shown here is derived from an EMBL/GenBank/DDBJ whole genome shotgun (WGS) entry which is preliminary data.</text>
</comment>
<dbReference type="Gene3D" id="3.30.1330.30">
    <property type="match status" value="1"/>
</dbReference>
<dbReference type="InterPro" id="IPR029064">
    <property type="entry name" value="Ribosomal_eL30-like_sf"/>
</dbReference>
<keyword evidence="2 5" id="KW-0689">Ribosomal protein</keyword>
<dbReference type="SUPFAM" id="SSF55315">
    <property type="entry name" value="L30e-like"/>
    <property type="match status" value="1"/>
</dbReference>
<evidence type="ECO:0000256" key="1">
    <source>
        <dbReference type="ARBA" id="ARBA00007326"/>
    </source>
</evidence>
<comment type="similarity">
    <text evidence="1 5">Belongs to the eukaryotic ribosomal protein eL30 family.</text>
</comment>
<evidence type="ECO:0000256" key="4">
    <source>
        <dbReference type="ARBA" id="ARBA00035231"/>
    </source>
</evidence>
<dbReference type="STRING" id="1160895.CM19_09630"/>
<evidence type="ECO:0000256" key="2">
    <source>
        <dbReference type="ARBA" id="ARBA00022980"/>
    </source>
</evidence>
<dbReference type="OrthoDB" id="10759at2157"/>
<dbReference type="InterPro" id="IPR000231">
    <property type="entry name" value="Ribosomal_eL30"/>
</dbReference>
<organism evidence="7 8">
    <name type="scientific">Candidatus Acidianus copahuensis</name>
    <dbReference type="NCBI Taxonomy" id="1160895"/>
    <lineage>
        <taxon>Archaea</taxon>
        <taxon>Thermoproteota</taxon>
        <taxon>Thermoprotei</taxon>
        <taxon>Sulfolobales</taxon>
        <taxon>Sulfolobaceae</taxon>
        <taxon>Acidianus</taxon>
    </lineage>
</organism>
<accession>A0A031LLK4</accession>
<dbReference type="Proteomes" id="UP000024332">
    <property type="component" value="Unassembled WGS sequence"/>
</dbReference>
<dbReference type="PANTHER" id="PTHR11449">
    <property type="entry name" value="RIBOSOMAL PROTEIN L30"/>
    <property type="match status" value="1"/>
</dbReference>
<dbReference type="PROSITE" id="PS00709">
    <property type="entry name" value="RIBOSOMAL_L30E_1"/>
    <property type="match status" value="1"/>
</dbReference>
<dbReference type="EMBL" id="JFZT01000048">
    <property type="protein sequence ID" value="EZQ03087.1"/>
    <property type="molecule type" value="Genomic_DNA"/>
</dbReference>
<dbReference type="GO" id="GO:0003735">
    <property type="term" value="F:structural constituent of ribosome"/>
    <property type="evidence" value="ECO:0007669"/>
    <property type="project" value="InterPro"/>
</dbReference>
<dbReference type="RefSeq" id="WP_048100135.1">
    <property type="nucleotide sequence ID" value="NZ_JFZT01000048.1"/>
</dbReference>
<evidence type="ECO:0000313" key="7">
    <source>
        <dbReference type="EMBL" id="EZQ03087.1"/>
    </source>
</evidence>
<protein>
    <recommendedName>
        <fullName evidence="4 5">Large ribosomal subunit protein eL30</fullName>
    </recommendedName>
</protein>
<dbReference type="Pfam" id="PF01248">
    <property type="entry name" value="Ribosomal_L7Ae"/>
    <property type="match status" value="1"/>
</dbReference>